<feature type="transmembrane region" description="Helical" evidence="9">
    <location>
        <begin position="192"/>
        <end position="213"/>
    </location>
</feature>
<evidence type="ECO:0000256" key="9">
    <source>
        <dbReference type="RuleBase" id="RU363032"/>
    </source>
</evidence>
<feature type="transmembrane region" description="Helical" evidence="9">
    <location>
        <begin position="139"/>
        <end position="157"/>
    </location>
</feature>
<keyword evidence="8 9" id="KW-0472">Membrane</keyword>
<protein>
    <recommendedName>
        <fullName evidence="10">Molybdenum transport system permease</fullName>
    </recommendedName>
</protein>
<evidence type="ECO:0000259" key="11">
    <source>
        <dbReference type="PROSITE" id="PS50928"/>
    </source>
</evidence>
<dbReference type="EMBL" id="JASJEX010000001">
    <property type="protein sequence ID" value="MDJ1128640.1"/>
    <property type="molecule type" value="Genomic_DNA"/>
</dbReference>
<dbReference type="SUPFAM" id="SSF161098">
    <property type="entry name" value="MetI-like"/>
    <property type="match status" value="1"/>
</dbReference>
<dbReference type="NCBIfam" id="TIGR02141">
    <property type="entry name" value="modB_ABC"/>
    <property type="match status" value="1"/>
</dbReference>
<feature type="transmembrane region" description="Helical" evidence="9">
    <location>
        <begin position="85"/>
        <end position="103"/>
    </location>
</feature>
<evidence type="ECO:0000256" key="10">
    <source>
        <dbReference type="RuleBase" id="RU365097"/>
    </source>
</evidence>
<keyword evidence="7 9" id="KW-1133">Transmembrane helix</keyword>
<proteinExistence type="inferred from homology"/>
<evidence type="ECO:0000256" key="7">
    <source>
        <dbReference type="ARBA" id="ARBA00022989"/>
    </source>
</evidence>
<evidence type="ECO:0000256" key="5">
    <source>
        <dbReference type="ARBA" id="ARBA00022505"/>
    </source>
</evidence>
<evidence type="ECO:0000256" key="4">
    <source>
        <dbReference type="ARBA" id="ARBA00022475"/>
    </source>
</evidence>
<dbReference type="Pfam" id="PF00528">
    <property type="entry name" value="BPD_transp_1"/>
    <property type="match status" value="1"/>
</dbReference>
<comment type="function">
    <text evidence="10">Part of the binding-protein-dependent transport system for molybdenum; probably responsible for the translocation of the substrate across the membrane.</text>
</comment>
<organism evidence="12 13">
    <name type="scientific">Kribbibacterium absianum</name>
    <dbReference type="NCBI Taxonomy" id="3044210"/>
    <lineage>
        <taxon>Bacteria</taxon>
        <taxon>Bacillati</taxon>
        <taxon>Actinomycetota</taxon>
        <taxon>Coriobacteriia</taxon>
        <taxon>Coriobacteriales</taxon>
        <taxon>Kribbibacteriaceae</taxon>
        <taxon>Kribbibacterium</taxon>
    </lineage>
</organism>
<evidence type="ECO:0000256" key="8">
    <source>
        <dbReference type="ARBA" id="ARBA00023136"/>
    </source>
</evidence>
<name>A0ABT6ZHW6_9ACTN</name>
<dbReference type="PROSITE" id="PS50928">
    <property type="entry name" value="ABC_TM1"/>
    <property type="match status" value="1"/>
</dbReference>
<dbReference type="Gene3D" id="1.10.3720.10">
    <property type="entry name" value="MetI-like"/>
    <property type="match status" value="1"/>
</dbReference>
<reference evidence="12" key="1">
    <citation type="submission" date="2023-05" db="EMBL/GenBank/DDBJ databases">
        <title>[olsenella] sp. nov., isolated from a pig farm feces dump.</title>
        <authorList>
            <person name="Chang Y.-H."/>
        </authorList>
    </citation>
    <scope>NUCLEOTIDE SEQUENCE</scope>
    <source>
        <strain evidence="12">YH-ols2217</strain>
    </source>
</reference>
<dbReference type="InterPro" id="IPR000515">
    <property type="entry name" value="MetI-like"/>
</dbReference>
<dbReference type="PANTHER" id="PTHR30183:SF3">
    <property type="entry name" value="MOLYBDENUM TRANSPORT SYSTEM PERMEASE PROTEIN MODB"/>
    <property type="match status" value="1"/>
</dbReference>
<comment type="similarity">
    <text evidence="2 10">Belongs to the binding-protein-dependent transport system permease family. CysTW subfamily.</text>
</comment>
<dbReference type="RefSeq" id="WP_283712284.1">
    <property type="nucleotide sequence ID" value="NZ_JASJEW010000001.1"/>
</dbReference>
<comment type="subcellular location">
    <subcellularLocation>
        <location evidence="1 9">Cell membrane</location>
        <topology evidence="1 9">Multi-pass membrane protein</topology>
    </subcellularLocation>
</comment>
<dbReference type="InterPro" id="IPR011867">
    <property type="entry name" value="ModB_ABC"/>
</dbReference>
<evidence type="ECO:0000256" key="6">
    <source>
        <dbReference type="ARBA" id="ARBA00022692"/>
    </source>
</evidence>
<dbReference type="InterPro" id="IPR035906">
    <property type="entry name" value="MetI-like_sf"/>
</dbReference>
<evidence type="ECO:0000256" key="3">
    <source>
        <dbReference type="ARBA" id="ARBA00022448"/>
    </source>
</evidence>
<accession>A0ABT6ZHW6</accession>
<keyword evidence="5 10" id="KW-0500">Molybdenum</keyword>
<keyword evidence="4 10" id="KW-1003">Cell membrane</keyword>
<comment type="caution">
    <text evidence="12">The sequence shown here is derived from an EMBL/GenBank/DDBJ whole genome shotgun (WGS) entry which is preliminary data.</text>
</comment>
<evidence type="ECO:0000256" key="1">
    <source>
        <dbReference type="ARBA" id="ARBA00004651"/>
    </source>
</evidence>
<keyword evidence="13" id="KW-1185">Reference proteome</keyword>
<sequence>MDWYPLWNSLRIAAVSTAVVFLLGIWLANLVARAPALLKGALDVVLTLPLVLPPTVIGYLILLVLGPKHPVGEWFLQTFDIRLVMTWYSAIFATIVVSFPLMYRTARGAFEGFDQRLAQAGQTLGRSNTWVFWRVKMPCCMPGIVAGAVLAFARALGEYGATSMVAGYTPGSTATISTTVYQLWRINDEAGAMTWVLVNVAISAVVLIAMNLFERRARQGASAEVGLGALGRWWRDRAARRDAAAVAGAGNGGGSL</sequence>
<feature type="transmembrane region" description="Helical" evidence="9">
    <location>
        <begin position="12"/>
        <end position="32"/>
    </location>
</feature>
<keyword evidence="3 9" id="KW-0813">Transport</keyword>
<dbReference type="PANTHER" id="PTHR30183">
    <property type="entry name" value="MOLYBDENUM TRANSPORT SYSTEM PERMEASE PROTEIN MODB"/>
    <property type="match status" value="1"/>
</dbReference>
<evidence type="ECO:0000313" key="12">
    <source>
        <dbReference type="EMBL" id="MDJ1128640.1"/>
    </source>
</evidence>
<gene>
    <name evidence="12" type="primary">modB</name>
    <name evidence="12" type="ORF">QJ043_00875</name>
</gene>
<evidence type="ECO:0000313" key="13">
    <source>
        <dbReference type="Proteomes" id="UP001431693"/>
    </source>
</evidence>
<feature type="domain" description="ABC transmembrane type-1" evidence="11">
    <location>
        <begin position="6"/>
        <end position="214"/>
    </location>
</feature>
<dbReference type="Proteomes" id="UP001431693">
    <property type="component" value="Unassembled WGS sequence"/>
</dbReference>
<feature type="transmembrane region" description="Helical" evidence="9">
    <location>
        <begin position="44"/>
        <end position="65"/>
    </location>
</feature>
<dbReference type="CDD" id="cd06261">
    <property type="entry name" value="TM_PBP2"/>
    <property type="match status" value="1"/>
</dbReference>
<evidence type="ECO:0000256" key="2">
    <source>
        <dbReference type="ARBA" id="ARBA00007069"/>
    </source>
</evidence>
<keyword evidence="6 9" id="KW-0812">Transmembrane</keyword>